<protein>
    <recommendedName>
        <fullName evidence="2">chorismate mutase</fullName>
        <ecNumber evidence="2">5.4.99.5</ecNumber>
    </recommendedName>
</protein>
<dbReference type="InterPro" id="IPR036979">
    <property type="entry name" value="CM_dom_sf"/>
</dbReference>
<accession>A0ABV4CMV8</accession>
<dbReference type="EMBL" id="JBGEHV010000056">
    <property type="protein sequence ID" value="MEY8042411.1"/>
    <property type="molecule type" value="Genomic_DNA"/>
</dbReference>
<keyword evidence="8" id="KW-1185">Reference proteome</keyword>
<feature type="chain" id="PRO_5046200609" description="chorismate mutase" evidence="5">
    <location>
        <begin position="23"/>
        <end position="179"/>
    </location>
</feature>
<evidence type="ECO:0000256" key="5">
    <source>
        <dbReference type="SAM" id="SignalP"/>
    </source>
</evidence>
<dbReference type="Proteomes" id="UP001564626">
    <property type="component" value="Unassembled WGS sequence"/>
</dbReference>
<dbReference type="SUPFAM" id="SSF48600">
    <property type="entry name" value="Chorismate mutase II"/>
    <property type="match status" value="1"/>
</dbReference>
<dbReference type="NCBIfam" id="TIGR01806">
    <property type="entry name" value="CM_mono2"/>
    <property type="match status" value="1"/>
</dbReference>
<dbReference type="PANTHER" id="PTHR38041:SF2">
    <property type="entry name" value="SECRETED CHORISMATE MUTASE"/>
    <property type="match status" value="1"/>
</dbReference>
<comment type="pathway">
    <text evidence="1">Metabolic intermediate biosynthesis; prephenate biosynthesis; prephenate from chorismate: step 1/1.</text>
</comment>
<comment type="caution">
    <text evidence="7">The sequence shown here is derived from an EMBL/GenBank/DDBJ whole genome shotgun (WGS) entry which is preliminary data.</text>
</comment>
<dbReference type="Pfam" id="PF01817">
    <property type="entry name" value="CM_2"/>
    <property type="match status" value="1"/>
</dbReference>
<keyword evidence="3 5" id="KW-0732">Signal</keyword>
<evidence type="ECO:0000256" key="3">
    <source>
        <dbReference type="ARBA" id="ARBA00022729"/>
    </source>
</evidence>
<organism evidence="7 8">
    <name type="scientific">Saccharopolyspora cebuensis</name>
    <dbReference type="NCBI Taxonomy" id="418759"/>
    <lineage>
        <taxon>Bacteria</taxon>
        <taxon>Bacillati</taxon>
        <taxon>Actinomycetota</taxon>
        <taxon>Actinomycetes</taxon>
        <taxon>Pseudonocardiales</taxon>
        <taxon>Pseudonocardiaceae</taxon>
        <taxon>Saccharopolyspora</taxon>
    </lineage>
</organism>
<gene>
    <name evidence="7" type="primary">aroQ</name>
    <name evidence="7" type="ORF">AB8O55_23625</name>
</gene>
<feature type="signal peptide" evidence="5">
    <location>
        <begin position="1"/>
        <end position="22"/>
    </location>
</feature>
<dbReference type="PANTHER" id="PTHR38041">
    <property type="entry name" value="CHORISMATE MUTASE"/>
    <property type="match status" value="1"/>
</dbReference>
<name>A0ABV4CMV8_9PSEU</name>
<evidence type="ECO:0000313" key="8">
    <source>
        <dbReference type="Proteomes" id="UP001564626"/>
    </source>
</evidence>
<evidence type="ECO:0000259" key="6">
    <source>
        <dbReference type="PROSITE" id="PS51168"/>
    </source>
</evidence>
<proteinExistence type="predicted"/>
<evidence type="ECO:0000256" key="1">
    <source>
        <dbReference type="ARBA" id="ARBA00004817"/>
    </source>
</evidence>
<feature type="domain" description="Chorismate mutase" evidence="6">
    <location>
        <begin position="7"/>
        <end position="101"/>
    </location>
</feature>
<keyword evidence="4 7" id="KW-0413">Isomerase</keyword>
<dbReference type="Gene3D" id="1.20.59.10">
    <property type="entry name" value="Chorismate mutase"/>
    <property type="match status" value="1"/>
</dbReference>
<evidence type="ECO:0000256" key="4">
    <source>
        <dbReference type="ARBA" id="ARBA00023235"/>
    </source>
</evidence>
<dbReference type="InterPro" id="IPR008240">
    <property type="entry name" value="Chorismate_mutase_periplasmic"/>
</dbReference>
<dbReference type="InterPro" id="IPR051331">
    <property type="entry name" value="Chorismate_mutase-related"/>
</dbReference>
<dbReference type="EC" id="5.4.99.5" evidence="2"/>
<dbReference type="InterPro" id="IPR002701">
    <property type="entry name" value="CM_II_prokaryot"/>
</dbReference>
<dbReference type="PROSITE" id="PS51168">
    <property type="entry name" value="CHORISMATE_MUT_2"/>
    <property type="match status" value="1"/>
</dbReference>
<sequence length="179" mass="19206">MRRLLLAAATATFALVTTPAAAASGTLDPVLDPAADRIATADLVAAAKWGTGKPIEDPARERQVLDRVSRRAAELGVDPDVAVRVLRDQIEASKLVQRAWHGHWAAHPDQRPERRPDLGEVRPEIDRATEAILLGLRATAEVRTGPSCPSALAAAYHRTAEDLIPLHRLGLARASTSLC</sequence>
<dbReference type="RefSeq" id="WP_345356978.1">
    <property type="nucleotide sequence ID" value="NZ_BAABII010000003.1"/>
</dbReference>
<reference evidence="7 8" key="1">
    <citation type="submission" date="2024-08" db="EMBL/GenBank/DDBJ databases">
        <title>Genome mining of Saccharopolyspora cebuensis PGLac3 from Nigerian medicinal plant.</title>
        <authorList>
            <person name="Ezeobiora C.E."/>
            <person name="Igbokwe N.H."/>
            <person name="Amin D.H."/>
            <person name="Mendie U.E."/>
        </authorList>
    </citation>
    <scope>NUCLEOTIDE SEQUENCE [LARGE SCALE GENOMIC DNA]</scope>
    <source>
        <strain evidence="7 8">PGLac3</strain>
    </source>
</reference>
<dbReference type="SMART" id="SM00830">
    <property type="entry name" value="CM_2"/>
    <property type="match status" value="1"/>
</dbReference>
<dbReference type="GO" id="GO:0004106">
    <property type="term" value="F:chorismate mutase activity"/>
    <property type="evidence" value="ECO:0007669"/>
    <property type="project" value="UniProtKB-EC"/>
</dbReference>
<dbReference type="InterPro" id="IPR036263">
    <property type="entry name" value="Chorismate_II_sf"/>
</dbReference>
<evidence type="ECO:0000313" key="7">
    <source>
        <dbReference type="EMBL" id="MEY8042411.1"/>
    </source>
</evidence>
<evidence type="ECO:0000256" key="2">
    <source>
        <dbReference type="ARBA" id="ARBA00012404"/>
    </source>
</evidence>